<evidence type="ECO:0000313" key="2">
    <source>
        <dbReference type="Proteomes" id="UP000177010"/>
    </source>
</evidence>
<dbReference type="EMBL" id="MIQE01000004">
    <property type="protein sequence ID" value="OFA12793.1"/>
    <property type="molecule type" value="Genomic_DNA"/>
</dbReference>
<dbReference type="AlphaFoldDB" id="A0A1E7XI65"/>
<name>A0A1E7XI65_9LACO</name>
<organism evidence="1 2">
    <name type="scientific">Lentilactobacillus sunkii</name>
    <dbReference type="NCBI Taxonomy" id="481719"/>
    <lineage>
        <taxon>Bacteria</taxon>
        <taxon>Bacillati</taxon>
        <taxon>Bacillota</taxon>
        <taxon>Bacilli</taxon>
        <taxon>Lactobacillales</taxon>
        <taxon>Lactobacillaceae</taxon>
        <taxon>Lentilactobacillus</taxon>
    </lineage>
</organism>
<dbReference type="STRING" id="481719.LASUN_03150"/>
<reference evidence="1 2" key="1">
    <citation type="submission" date="2016-09" db="EMBL/GenBank/DDBJ databases">
        <title>Genome Sequence of Lactobacillus sunkii Strain CG01.</title>
        <authorList>
            <person name="Poehlein A."/>
            <person name="Gabris C."/>
            <person name="Bengelsdorf F.R."/>
            <person name="Duerre P."/>
            <person name="Daniel R."/>
        </authorList>
    </citation>
    <scope>NUCLEOTIDE SEQUENCE [LARGE SCALE GENOMIC DNA]</scope>
    <source>
        <strain evidence="1 2">CG_D</strain>
    </source>
</reference>
<sequence length="98" mass="11469">MFHVKQPVNSHKHQGFNKPRCFFIGSETWCVNLGGRLPKGEFNNVRWAFNLTIYDAYHHIAINRQNKPVLVTAKVNLDFHENRRKFLLPIVKNGNLNI</sequence>
<proteinExistence type="predicted"/>
<accession>A0A1E7XI65</accession>
<gene>
    <name evidence="1" type="ORF">LASUN_03150</name>
</gene>
<comment type="caution">
    <text evidence="1">The sequence shown here is derived from an EMBL/GenBank/DDBJ whole genome shotgun (WGS) entry which is preliminary data.</text>
</comment>
<dbReference type="Proteomes" id="UP000177010">
    <property type="component" value="Unassembled WGS sequence"/>
</dbReference>
<protein>
    <submittedName>
        <fullName evidence="1">Uncharacterized protein</fullName>
    </submittedName>
</protein>
<evidence type="ECO:0000313" key="1">
    <source>
        <dbReference type="EMBL" id="OFA12793.1"/>
    </source>
</evidence>